<keyword evidence="1" id="KW-0808">Transferase</keyword>
<sequence length="256" mass="29679">MKDTALEIVVVNLERSVERREDMVRLLEPLGLPYSFFDAVDGRKGRHSSFDHFDEHLAEVRRGFILNAGELGCFASHYLLWERCVRENKPLLIFEDDVVLNDNFAEAYHFAARKIERYGLLRFSGHKRRQWATCERLNDAMRIVRFERGPHGTSCYAVSPQAASKLLATAAIWFEPVDCHLDRFWTHGVGSYGISPLPVTHAAETPEQSEIWQGGQRAKKSRRFRRLRAIYRARDDIGRFLSNLPYVGRWKEPDEA</sequence>
<organism evidence="1 2">
    <name type="scientific">Ensifer adhaerens</name>
    <name type="common">Sinorhizobium morelense</name>
    <dbReference type="NCBI Taxonomy" id="106592"/>
    <lineage>
        <taxon>Bacteria</taxon>
        <taxon>Pseudomonadati</taxon>
        <taxon>Pseudomonadota</taxon>
        <taxon>Alphaproteobacteria</taxon>
        <taxon>Hyphomicrobiales</taxon>
        <taxon>Rhizobiaceae</taxon>
        <taxon>Sinorhizobium/Ensifer group</taxon>
        <taxon>Ensifer</taxon>
    </lineage>
</organism>
<dbReference type="EMBL" id="JAGGJR010000006">
    <property type="protein sequence ID" value="MBP1874248.1"/>
    <property type="molecule type" value="Genomic_DNA"/>
</dbReference>
<proteinExistence type="predicted"/>
<keyword evidence="2" id="KW-1185">Reference proteome</keyword>
<dbReference type="Proteomes" id="UP000823773">
    <property type="component" value="Unassembled WGS sequence"/>
</dbReference>
<evidence type="ECO:0000313" key="1">
    <source>
        <dbReference type="EMBL" id="MBP1874248.1"/>
    </source>
</evidence>
<accession>A0ACC5SZM9</accession>
<gene>
    <name evidence="1" type="ORF">J2Z19_003972</name>
</gene>
<evidence type="ECO:0000313" key="2">
    <source>
        <dbReference type="Proteomes" id="UP000823773"/>
    </source>
</evidence>
<reference evidence="1" key="1">
    <citation type="submission" date="2021-03" db="EMBL/GenBank/DDBJ databases">
        <title>Genomic Encyclopedia of Type Strains, Phase IV (KMG-IV): sequencing the most valuable type-strain genomes for metagenomic binning, comparative biology and taxonomic classification.</title>
        <authorList>
            <person name="Goeker M."/>
        </authorList>
    </citation>
    <scope>NUCLEOTIDE SEQUENCE</scope>
    <source>
        <strain evidence="1">DSM 18131</strain>
    </source>
</reference>
<name>A0ACC5SZM9_ENSAD</name>
<comment type="caution">
    <text evidence="1">The sequence shown here is derived from an EMBL/GenBank/DDBJ whole genome shotgun (WGS) entry which is preliminary data.</text>
</comment>
<protein>
    <submittedName>
        <fullName evidence="1">Glycosyl transferase family 25</fullName>
    </submittedName>
</protein>